<accession>A0A809RGS3</accession>
<dbReference type="GO" id="GO:0004713">
    <property type="term" value="F:protein tyrosine kinase activity"/>
    <property type="evidence" value="ECO:0007669"/>
    <property type="project" value="TreeGrafter"/>
</dbReference>
<dbReference type="Proteomes" id="UP000463939">
    <property type="component" value="Chromosome"/>
</dbReference>
<organism evidence="3 4">
    <name type="scientific">Sulfuriferula nivalis</name>
    <dbReference type="NCBI Taxonomy" id="2675298"/>
    <lineage>
        <taxon>Bacteria</taxon>
        <taxon>Pseudomonadati</taxon>
        <taxon>Pseudomonadota</taxon>
        <taxon>Betaproteobacteria</taxon>
        <taxon>Nitrosomonadales</taxon>
        <taxon>Sulfuricellaceae</taxon>
        <taxon>Sulfuriferula</taxon>
    </lineage>
</organism>
<feature type="transmembrane region" description="Helical" evidence="2">
    <location>
        <begin position="348"/>
        <end position="369"/>
    </location>
</feature>
<dbReference type="AlphaFoldDB" id="A0A809RGS3"/>
<sequence length="375" mass="41848">MNNATANIIDRIKNINRLFLFSVVIPTLLSTLYFGLIASNVYISESRFVIYSPGQNFSASGLGSLLGNISGNSSSNATYAIHDYIDSWDAMRELDKTYDLKSIYGNHQIDIFNRFGGLLYPFVNNVELHRYYQSKVLDSIDSTSNISKLTTRAYSAADAQKINTFLLQKSQNLVNQLNTDARQKAVLYAQNQVDIAKQNLRNATINLAQYRNAQKIYSPPEQSALQLTMVAKLQDQLLASKSQLEAIRSRAPNNPQISSLEGNVRLLESQINEQTGKVSGSSQSMASKDVKYTGLQVDQVIAQKLLEAAVTSFEQAKITSQKQEFYLETISQPNLPDASQEPKRFQNILATLLVSLIVWGILTIVIAGVREHHDR</sequence>
<protein>
    <submittedName>
        <fullName evidence="3">Capsule polysaccharide export protein</fullName>
    </submittedName>
</protein>
<keyword evidence="2" id="KW-0472">Membrane</keyword>
<reference evidence="4" key="1">
    <citation type="submission" date="2019-11" db="EMBL/GenBank/DDBJ databases">
        <title>Isolation and characterization of a novel species in the genus Sulfuriferula.</title>
        <authorList>
            <person name="Mochizuki J."/>
            <person name="Kojima H."/>
            <person name="Fukui M."/>
        </authorList>
    </citation>
    <scope>NUCLEOTIDE SEQUENCE [LARGE SCALE GENOMIC DNA]</scope>
    <source>
        <strain evidence="4">SGTM</strain>
    </source>
</reference>
<dbReference type="RefSeq" id="WP_198420628.1">
    <property type="nucleotide sequence ID" value="NZ_AP021881.1"/>
</dbReference>
<evidence type="ECO:0000256" key="1">
    <source>
        <dbReference type="SAM" id="Coils"/>
    </source>
</evidence>
<name>A0A809RGS3_9PROT</name>
<proteinExistence type="predicted"/>
<dbReference type="KEGG" id="sniv:SFSGTM_14730"/>
<feature type="transmembrane region" description="Helical" evidence="2">
    <location>
        <begin position="18"/>
        <end position="43"/>
    </location>
</feature>
<feature type="coiled-coil region" evidence="1">
    <location>
        <begin position="193"/>
        <end position="277"/>
    </location>
</feature>
<keyword evidence="2" id="KW-1133">Transmembrane helix</keyword>
<dbReference type="PANTHER" id="PTHR32309">
    <property type="entry name" value="TYROSINE-PROTEIN KINASE"/>
    <property type="match status" value="1"/>
</dbReference>
<keyword evidence="4" id="KW-1185">Reference proteome</keyword>
<keyword evidence="1" id="KW-0175">Coiled coil</keyword>
<dbReference type="GO" id="GO:0005886">
    <property type="term" value="C:plasma membrane"/>
    <property type="evidence" value="ECO:0007669"/>
    <property type="project" value="TreeGrafter"/>
</dbReference>
<evidence type="ECO:0000313" key="3">
    <source>
        <dbReference type="EMBL" id="BBP00765.1"/>
    </source>
</evidence>
<dbReference type="InterPro" id="IPR050445">
    <property type="entry name" value="Bact_polysacc_biosynth/exp"/>
</dbReference>
<dbReference type="EMBL" id="AP021881">
    <property type="protein sequence ID" value="BBP00765.1"/>
    <property type="molecule type" value="Genomic_DNA"/>
</dbReference>
<dbReference type="PANTHER" id="PTHR32309:SF13">
    <property type="entry name" value="FERRIC ENTEROBACTIN TRANSPORT PROTEIN FEPE"/>
    <property type="match status" value="1"/>
</dbReference>
<gene>
    <name evidence="3" type="primary">wcbD</name>
    <name evidence="3" type="ORF">SFSGTM_14730</name>
</gene>
<evidence type="ECO:0000313" key="4">
    <source>
        <dbReference type="Proteomes" id="UP000463939"/>
    </source>
</evidence>
<evidence type="ECO:0000256" key="2">
    <source>
        <dbReference type="SAM" id="Phobius"/>
    </source>
</evidence>
<keyword evidence="2" id="KW-0812">Transmembrane</keyword>